<accession>A0A4D9D404</accession>
<evidence type="ECO:0000313" key="2">
    <source>
        <dbReference type="EMBL" id="TFJ85754.1"/>
    </source>
</evidence>
<protein>
    <submittedName>
        <fullName evidence="2">Uncharacterized protein</fullName>
    </submittedName>
</protein>
<gene>
    <name evidence="2" type="ORF">NSK_003258</name>
</gene>
<evidence type="ECO:0000313" key="3">
    <source>
        <dbReference type="Proteomes" id="UP000355283"/>
    </source>
</evidence>
<keyword evidence="3" id="KW-1185">Reference proteome</keyword>
<dbReference type="Proteomes" id="UP000355283">
    <property type="component" value="Unassembled WGS sequence"/>
</dbReference>
<feature type="region of interest" description="Disordered" evidence="1">
    <location>
        <begin position="1"/>
        <end position="24"/>
    </location>
</feature>
<feature type="region of interest" description="Disordered" evidence="1">
    <location>
        <begin position="37"/>
        <end position="84"/>
    </location>
</feature>
<reference evidence="2 3" key="1">
    <citation type="submission" date="2019-01" db="EMBL/GenBank/DDBJ databases">
        <title>Nuclear Genome Assembly of the Microalgal Biofuel strain Nannochloropsis salina CCMP1776.</title>
        <authorList>
            <person name="Hovde B."/>
        </authorList>
    </citation>
    <scope>NUCLEOTIDE SEQUENCE [LARGE SCALE GENOMIC DNA]</scope>
    <source>
        <strain evidence="2 3">CCMP1776</strain>
    </source>
</reference>
<comment type="caution">
    <text evidence="2">The sequence shown here is derived from an EMBL/GenBank/DDBJ whole genome shotgun (WGS) entry which is preliminary data.</text>
</comment>
<proteinExistence type="predicted"/>
<sequence length="84" mass="9065">MGGAGRVGARGASDVSIALNPDELADQLGDEEALKERYEQEVEARQAAKRLADDDSDDEQGGGRKKRKGEKGWVGGKKGKEFKF</sequence>
<dbReference type="EMBL" id="SDOX01000011">
    <property type="protein sequence ID" value="TFJ85754.1"/>
    <property type="molecule type" value="Genomic_DNA"/>
</dbReference>
<name>A0A4D9D404_9STRA</name>
<organism evidence="2 3">
    <name type="scientific">Nannochloropsis salina CCMP1776</name>
    <dbReference type="NCBI Taxonomy" id="1027361"/>
    <lineage>
        <taxon>Eukaryota</taxon>
        <taxon>Sar</taxon>
        <taxon>Stramenopiles</taxon>
        <taxon>Ochrophyta</taxon>
        <taxon>Eustigmatophyceae</taxon>
        <taxon>Eustigmatales</taxon>
        <taxon>Monodopsidaceae</taxon>
        <taxon>Microchloropsis</taxon>
        <taxon>Microchloropsis salina</taxon>
    </lineage>
</organism>
<evidence type="ECO:0000256" key="1">
    <source>
        <dbReference type="SAM" id="MobiDB-lite"/>
    </source>
</evidence>
<dbReference type="AlphaFoldDB" id="A0A4D9D404"/>
<feature type="compositionally biased region" description="Basic and acidic residues" evidence="1">
    <location>
        <begin position="37"/>
        <end position="53"/>
    </location>
</feature>